<dbReference type="Proteomes" id="UP001610563">
    <property type="component" value="Unassembled WGS sequence"/>
</dbReference>
<feature type="transmembrane region" description="Helical" evidence="4">
    <location>
        <begin position="44"/>
        <end position="65"/>
    </location>
</feature>
<evidence type="ECO:0000256" key="5">
    <source>
        <dbReference type="SAM" id="SignalP"/>
    </source>
</evidence>
<keyword evidence="3" id="KW-0560">Oxidoreductase</keyword>
<dbReference type="InterPro" id="IPR051402">
    <property type="entry name" value="KPR-Related"/>
</dbReference>
<dbReference type="InterPro" id="IPR036291">
    <property type="entry name" value="NAD(P)-bd_dom_sf"/>
</dbReference>
<dbReference type="SUPFAM" id="SSF48179">
    <property type="entry name" value="6-phosphogluconate dehydrogenase C-terminal domain-like"/>
    <property type="match status" value="1"/>
</dbReference>
<keyword evidence="4" id="KW-0812">Transmembrane</keyword>
<evidence type="ECO:0000256" key="3">
    <source>
        <dbReference type="ARBA" id="ARBA00023002"/>
    </source>
</evidence>
<dbReference type="Gene3D" id="1.10.1040.10">
    <property type="entry name" value="N-(1-d-carboxylethyl)-l-norvaline Dehydrogenase, domain 2"/>
    <property type="match status" value="1"/>
</dbReference>
<evidence type="ECO:0000259" key="6">
    <source>
        <dbReference type="Pfam" id="PF02558"/>
    </source>
</evidence>
<comment type="similarity">
    <text evidence="1">Belongs to the ketopantoate reductase family.</text>
</comment>
<keyword evidence="4" id="KW-0472">Membrane</keyword>
<comment type="caution">
    <text evidence="8">The sequence shown here is derived from an EMBL/GenBank/DDBJ whole genome shotgun (WGS) entry which is preliminary data.</text>
</comment>
<dbReference type="EMBL" id="JBFTWV010000050">
    <property type="protein sequence ID" value="KAL2794024.1"/>
    <property type="molecule type" value="Genomic_DNA"/>
</dbReference>
<evidence type="ECO:0000313" key="9">
    <source>
        <dbReference type="Proteomes" id="UP001610563"/>
    </source>
</evidence>
<name>A0ABR4G5Q6_9EURO</name>
<keyword evidence="5" id="KW-0732">Signal</keyword>
<dbReference type="Pfam" id="PF08546">
    <property type="entry name" value="ApbA_C"/>
    <property type="match status" value="1"/>
</dbReference>
<organism evidence="8 9">
    <name type="scientific">Aspergillus keveii</name>
    <dbReference type="NCBI Taxonomy" id="714993"/>
    <lineage>
        <taxon>Eukaryota</taxon>
        <taxon>Fungi</taxon>
        <taxon>Dikarya</taxon>
        <taxon>Ascomycota</taxon>
        <taxon>Pezizomycotina</taxon>
        <taxon>Eurotiomycetes</taxon>
        <taxon>Eurotiomycetidae</taxon>
        <taxon>Eurotiales</taxon>
        <taxon>Aspergillaceae</taxon>
        <taxon>Aspergillus</taxon>
        <taxon>Aspergillus subgen. Nidulantes</taxon>
    </lineage>
</organism>
<protein>
    <submittedName>
        <fullName evidence="8">Ketopantoate reductase PanE/ApbA C terminal-domain-containing protein</fullName>
    </submittedName>
</protein>
<sequence>MQVIFALISVFLIYLQYTPTRGLWDHTITGDCWPQLVFYDFTYFVGAYTKVTDIILVVVPISVFWKLQMRRSTKTAVCVMMGLMLLSAVVTIVKTTYMPLFTDQVDPRGIQITSANHGQHTFRPDLVIRDPAEASSTKFAFVVCTHKAVDPDGAIIPLDPVISEDTTIVVLQNGVGNEDPFRKRFPHQTVVSGVVWVGAAQPSPGIITHTTSERTQLGLFPNPQLDRTLEESRLHQFTTLFTTGGTHYEVVENIQLSRWEKVVWNVAWNAITTLTDQDVASWLSSSPEAVPYTRKLMGEVIAVGRACGVPLDEGLVDVLMERVKGLGKLRTSMQADREAGRGMEVEVILGVPVKRGREFGVATPCLEGLYVLLTAVNRKILNPER</sequence>
<dbReference type="NCBIfam" id="TIGR00745">
    <property type="entry name" value="apbA_panE"/>
    <property type="match status" value="1"/>
</dbReference>
<evidence type="ECO:0000256" key="1">
    <source>
        <dbReference type="ARBA" id="ARBA00007870"/>
    </source>
</evidence>
<evidence type="ECO:0000313" key="8">
    <source>
        <dbReference type="EMBL" id="KAL2794024.1"/>
    </source>
</evidence>
<feature type="chain" id="PRO_5045555228" evidence="5">
    <location>
        <begin position="23"/>
        <end position="385"/>
    </location>
</feature>
<dbReference type="InterPro" id="IPR003710">
    <property type="entry name" value="ApbA"/>
</dbReference>
<keyword evidence="4" id="KW-1133">Transmembrane helix</keyword>
<feature type="domain" description="Ketopantoate reductase N-terminal" evidence="6">
    <location>
        <begin position="102"/>
        <end position="221"/>
    </location>
</feature>
<reference evidence="8 9" key="1">
    <citation type="submission" date="2024-07" db="EMBL/GenBank/DDBJ databases">
        <title>Section-level genome sequencing and comparative genomics of Aspergillus sections Usti and Cavernicolus.</title>
        <authorList>
            <consortium name="Lawrence Berkeley National Laboratory"/>
            <person name="Nybo J.L."/>
            <person name="Vesth T.C."/>
            <person name="Theobald S."/>
            <person name="Frisvad J.C."/>
            <person name="Larsen T.O."/>
            <person name="Kjaerboelling I."/>
            <person name="Rothschild-Mancinelli K."/>
            <person name="Lyhne E.K."/>
            <person name="Kogle M.E."/>
            <person name="Barry K."/>
            <person name="Clum A."/>
            <person name="Na H."/>
            <person name="Ledsgaard L."/>
            <person name="Lin J."/>
            <person name="Lipzen A."/>
            <person name="Kuo A."/>
            <person name="Riley R."/>
            <person name="Mondo S."/>
            <person name="Labutti K."/>
            <person name="Haridas S."/>
            <person name="Pangalinan J."/>
            <person name="Salamov A.A."/>
            <person name="Simmons B.A."/>
            <person name="Magnuson J.K."/>
            <person name="Chen J."/>
            <person name="Drula E."/>
            <person name="Henrissat B."/>
            <person name="Wiebenga A."/>
            <person name="Lubbers R.J."/>
            <person name="Gomes A.C."/>
            <person name="Makela M.R."/>
            <person name="Stajich J."/>
            <person name="Grigoriev I.V."/>
            <person name="Mortensen U.H."/>
            <person name="De Vries R.P."/>
            <person name="Baker S.E."/>
            <person name="Andersen M.R."/>
        </authorList>
    </citation>
    <scope>NUCLEOTIDE SEQUENCE [LARGE SCALE GENOMIC DNA]</scope>
    <source>
        <strain evidence="8 9">CBS 209.92</strain>
    </source>
</reference>
<dbReference type="InterPro" id="IPR013328">
    <property type="entry name" value="6PGD_dom2"/>
</dbReference>
<keyword evidence="9" id="KW-1185">Reference proteome</keyword>
<keyword evidence="2" id="KW-0521">NADP</keyword>
<accession>A0ABR4G5Q6</accession>
<feature type="signal peptide" evidence="5">
    <location>
        <begin position="1"/>
        <end position="22"/>
    </location>
</feature>
<dbReference type="Gene3D" id="3.40.50.720">
    <property type="entry name" value="NAD(P)-binding Rossmann-like Domain"/>
    <property type="match status" value="1"/>
</dbReference>
<evidence type="ECO:0000256" key="4">
    <source>
        <dbReference type="SAM" id="Phobius"/>
    </source>
</evidence>
<dbReference type="PANTHER" id="PTHR21708">
    <property type="entry name" value="PROBABLE 2-DEHYDROPANTOATE 2-REDUCTASE"/>
    <property type="match status" value="1"/>
</dbReference>
<dbReference type="Pfam" id="PF02558">
    <property type="entry name" value="ApbA"/>
    <property type="match status" value="1"/>
</dbReference>
<feature type="transmembrane region" description="Helical" evidence="4">
    <location>
        <begin position="77"/>
        <end position="97"/>
    </location>
</feature>
<feature type="domain" description="Ketopantoate reductase C-terminal" evidence="7">
    <location>
        <begin position="253"/>
        <end position="376"/>
    </location>
</feature>
<proteinExistence type="inferred from homology"/>
<dbReference type="InterPro" id="IPR013332">
    <property type="entry name" value="KPR_N"/>
</dbReference>
<dbReference type="InterPro" id="IPR008927">
    <property type="entry name" value="6-PGluconate_DH-like_C_sf"/>
</dbReference>
<evidence type="ECO:0000259" key="7">
    <source>
        <dbReference type="Pfam" id="PF08546"/>
    </source>
</evidence>
<dbReference type="SUPFAM" id="SSF51735">
    <property type="entry name" value="NAD(P)-binding Rossmann-fold domains"/>
    <property type="match status" value="1"/>
</dbReference>
<dbReference type="PANTHER" id="PTHR21708:SF40">
    <property type="entry name" value="REDUCTASE FAMILY PROTEIN, PUTATIVE (AFU_ORTHOLOGUE AFUA_2G14497)-RELATED"/>
    <property type="match status" value="1"/>
</dbReference>
<dbReference type="InterPro" id="IPR013752">
    <property type="entry name" value="KPA_reductase"/>
</dbReference>
<gene>
    <name evidence="8" type="ORF">BJX66DRAFT_351447</name>
</gene>
<evidence type="ECO:0000256" key="2">
    <source>
        <dbReference type="ARBA" id="ARBA00022857"/>
    </source>
</evidence>